<proteinExistence type="predicted"/>
<keyword evidence="2" id="KW-1185">Reference proteome</keyword>
<dbReference type="EMBL" id="CP120733">
    <property type="protein sequence ID" value="WFD10906.1"/>
    <property type="molecule type" value="Genomic_DNA"/>
</dbReference>
<reference evidence="1 2" key="1">
    <citation type="submission" date="2023-03" db="EMBL/GenBank/DDBJ databases">
        <title>Complete genome sequence of Tepidibacter sp. SWIR-1, isolated from a deep-sea hydrothermal vent.</title>
        <authorList>
            <person name="Li X."/>
        </authorList>
    </citation>
    <scope>NUCLEOTIDE SEQUENCE [LARGE SCALE GENOMIC DNA]</scope>
    <source>
        <strain evidence="1 2">SWIR-1</strain>
    </source>
</reference>
<organism evidence="1 2">
    <name type="scientific">Tepidibacter hydrothermalis</name>
    <dbReference type="NCBI Taxonomy" id="3036126"/>
    <lineage>
        <taxon>Bacteria</taxon>
        <taxon>Bacillati</taxon>
        <taxon>Bacillota</taxon>
        <taxon>Clostridia</taxon>
        <taxon>Peptostreptococcales</taxon>
        <taxon>Peptostreptococcaceae</taxon>
        <taxon>Tepidibacter</taxon>
    </lineage>
</organism>
<evidence type="ECO:0000313" key="2">
    <source>
        <dbReference type="Proteomes" id="UP001222800"/>
    </source>
</evidence>
<dbReference type="RefSeq" id="WP_277732871.1">
    <property type="nucleotide sequence ID" value="NZ_CP120733.1"/>
</dbReference>
<evidence type="ECO:0000313" key="1">
    <source>
        <dbReference type="EMBL" id="WFD10906.1"/>
    </source>
</evidence>
<name>A0ABY8EDQ6_9FIRM</name>
<accession>A0ABY8EDQ6</accession>
<protein>
    <submittedName>
        <fullName evidence="1">Uncharacterized protein</fullName>
    </submittedName>
</protein>
<dbReference type="Proteomes" id="UP001222800">
    <property type="component" value="Chromosome"/>
</dbReference>
<sequence>MNLIGLWSSDIFYYDNFEDTIIGFTEEGTGFIAYMRPLYYDIILFKWFLNEDKLITLKGYKNIISCDDELEESEDIDISFENLSIKESTDNNPYGSKIDTIEFSHSIMGDLSKFGLLDKDILSHPIYKDVIHLSTL</sequence>
<gene>
    <name evidence="1" type="ORF">P4S50_02200</name>
</gene>